<dbReference type="InterPro" id="IPR004875">
    <property type="entry name" value="DDE_SF_endonuclease_dom"/>
</dbReference>
<feature type="compositionally biased region" description="Basic residues" evidence="4">
    <location>
        <begin position="599"/>
        <end position="608"/>
    </location>
</feature>
<protein>
    <recommendedName>
        <fullName evidence="5">Zinc finger PHD-type domain-containing protein</fullName>
    </recommendedName>
</protein>
<comment type="caution">
    <text evidence="6">The sequence shown here is derived from an EMBL/GenBank/DDBJ whole genome shotgun (WGS) entry which is preliminary data.</text>
</comment>
<evidence type="ECO:0000313" key="7">
    <source>
        <dbReference type="Proteomes" id="UP001286313"/>
    </source>
</evidence>
<feature type="compositionally biased region" description="Polar residues" evidence="4">
    <location>
        <begin position="188"/>
        <end position="240"/>
    </location>
</feature>
<feature type="compositionally biased region" description="Polar residues" evidence="4">
    <location>
        <begin position="541"/>
        <end position="593"/>
    </location>
</feature>
<feature type="compositionally biased region" description="Basic residues" evidence="4">
    <location>
        <begin position="246"/>
        <end position="255"/>
    </location>
</feature>
<evidence type="ECO:0000256" key="2">
    <source>
        <dbReference type="ARBA" id="ARBA00022771"/>
    </source>
</evidence>
<accession>A0AAE1KNQ0</accession>
<proteinExistence type="predicted"/>
<feature type="compositionally biased region" description="Basic residues" evidence="4">
    <location>
        <begin position="633"/>
        <end position="644"/>
    </location>
</feature>
<keyword evidence="2" id="KW-0863">Zinc-finger</keyword>
<evidence type="ECO:0000256" key="4">
    <source>
        <dbReference type="SAM" id="MobiDB-lite"/>
    </source>
</evidence>
<feature type="region of interest" description="Disordered" evidence="4">
    <location>
        <begin position="169"/>
        <end position="295"/>
    </location>
</feature>
<evidence type="ECO:0000259" key="5">
    <source>
        <dbReference type="SMART" id="SM00249"/>
    </source>
</evidence>
<dbReference type="InterPro" id="IPR011011">
    <property type="entry name" value="Znf_FYVE_PHD"/>
</dbReference>
<dbReference type="Pfam" id="PF03184">
    <property type="entry name" value="DDE_1"/>
    <property type="match status" value="2"/>
</dbReference>
<feature type="domain" description="Zinc finger PHD-type" evidence="5">
    <location>
        <begin position="304"/>
        <end position="373"/>
    </location>
</feature>
<evidence type="ECO:0000313" key="6">
    <source>
        <dbReference type="EMBL" id="KAK3880596.1"/>
    </source>
</evidence>
<dbReference type="EMBL" id="JAWQEG010001311">
    <property type="protein sequence ID" value="KAK3880596.1"/>
    <property type="molecule type" value="Genomic_DNA"/>
</dbReference>
<keyword evidence="3" id="KW-0862">Zinc</keyword>
<dbReference type="GO" id="GO:0003677">
    <property type="term" value="F:DNA binding"/>
    <property type="evidence" value="ECO:0007669"/>
    <property type="project" value="TreeGrafter"/>
</dbReference>
<dbReference type="PANTHER" id="PTHR19303:SF71">
    <property type="entry name" value="ZINC FINGER PHD-TYPE DOMAIN-CONTAINING PROTEIN"/>
    <property type="match status" value="1"/>
</dbReference>
<dbReference type="GO" id="GO:0008270">
    <property type="term" value="F:zinc ion binding"/>
    <property type="evidence" value="ECO:0007669"/>
    <property type="project" value="UniProtKB-KW"/>
</dbReference>
<feature type="region of interest" description="Disordered" evidence="4">
    <location>
        <begin position="522"/>
        <end position="654"/>
    </location>
</feature>
<organism evidence="6 7">
    <name type="scientific">Petrolisthes cinctipes</name>
    <name type="common">Flat porcelain crab</name>
    <dbReference type="NCBI Taxonomy" id="88211"/>
    <lineage>
        <taxon>Eukaryota</taxon>
        <taxon>Metazoa</taxon>
        <taxon>Ecdysozoa</taxon>
        <taxon>Arthropoda</taxon>
        <taxon>Crustacea</taxon>
        <taxon>Multicrustacea</taxon>
        <taxon>Malacostraca</taxon>
        <taxon>Eumalacostraca</taxon>
        <taxon>Eucarida</taxon>
        <taxon>Decapoda</taxon>
        <taxon>Pleocyemata</taxon>
        <taxon>Anomura</taxon>
        <taxon>Galatheoidea</taxon>
        <taxon>Porcellanidae</taxon>
        <taxon>Petrolisthes</taxon>
    </lineage>
</organism>
<feature type="compositionally biased region" description="Basic residues" evidence="4">
    <location>
        <begin position="280"/>
        <end position="291"/>
    </location>
</feature>
<dbReference type="GO" id="GO:0005634">
    <property type="term" value="C:nucleus"/>
    <property type="evidence" value="ECO:0007669"/>
    <property type="project" value="TreeGrafter"/>
</dbReference>
<feature type="compositionally biased region" description="Polar residues" evidence="4">
    <location>
        <begin position="525"/>
        <end position="534"/>
    </location>
</feature>
<evidence type="ECO:0000256" key="1">
    <source>
        <dbReference type="ARBA" id="ARBA00022723"/>
    </source>
</evidence>
<feature type="compositionally biased region" description="Polar residues" evidence="4">
    <location>
        <begin position="172"/>
        <end position="181"/>
    </location>
</feature>
<feature type="domain" description="Zinc finger PHD-type" evidence="5">
    <location>
        <begin position="657"/>
        <end position="701"/>
    </location>
</feature>
<keyword evidence="7" id="KW-1185">Reference proteome</keyword>
<dbReference type="PANTHER" id="PTHR19303">
    <property type="entry name" value="TRANSPOSON"/>
    <property type="match status" value="1"/>
</dbReference>
<sequence>MSRAVGFNRPQPTWINLKCTGNEWSDADCFLTWLRHFATLAKPTQEEKHIIILDGHHSHKTLAAVDFVRENGIILITLPPHCTHKLQPLDVAYFKSLKASYNRAVDNWMLVNAGKRVTQYNVAELCATAFTKTATIDKAINGFRATGIWPFNDDIFTDEDFIAAQLTEEESVNATSPTMNPQACPASTGKSDNPNESQESDADTNTSGPSVQDPTVLQSEDPQPGTSTGVQAKSVLTNLCSPPKTAGKRARKRKAQKSEVITSSPYKKQLLEKNKSTSVSRKKKVSMKGKKIPSPLSSDDEEWPCLVCGSSFASSRPSEKWVQCTSCKKWSHEECTPGFDCWDISSPSVHIRSKEDNSTSYDWQPTWINLKCTGNEWSDADCFLTWLRHFATLAKPTQEEKHIIILDGHHSHKTLAAVDFVRENGIILITLPPHCTHKLQPLDVAYFKSLKASYNRAVDNWMLVNAGKRVTQYNVAELCATAFTKTATIDKAINGFRATGIWPFNDDIFTDEDFIAAQLTEEESVNATSPTMNPQACPASTGKSDNPNESQESDADTNTSGPSVQDPTVLQSEDPQPGTSTGVQAKSVLTNLCSPPKTAGKRARKRKAQKSEVITSSPYKKQLLEKNKSTSVSRKKKVSMKGKKIPSPLSSDDEEWPCLVCGSSFASSRPSEKWVQCTSCKKWSHEECTPGFDWYICHNCDSDED</sequence>
<evidence type="ECO:0000256" key="3">
    <source>
        <dbReference type="ARBA" id="ARBA00022833"/>
    </source>
</evidence>
<gene>
    <name evidence="6" type="ORF">Pcinc_014917</name>
</gene>
<dbReference type="Proteomes" id="UP001286313">
    <property type="component" value="Unassembled WGS sequence"/>
</dbReference>
<dbReference type="InterPro" id="IPR050863">
    <property type="entry name" value="CenT-Element_Derived"/>
</dbReference>
<name>A0AAE1KNQ0_PETCI</name>
<dbReference type="InterPro" id="IPR001965">
    <property type="entry name" value="Znf_PHD"/>
</dbReference>
<reference evidence="6" key="1">
    <citation type="submission" date="2023-10" db="EMBL/GenBank/DDBJ databases">
        <title>Genome assemblies of two species of porcelain crab, Petrolisthes cinctipes and Petrolisthes manimaculis (Anomura: Porcellanidae).</title>
        <authorList>
            <person name="Angst P."/>
        </authorList>
    </citation>
    <scope>NUCLEOTIDE SEQUENCE</scope>
    <source>
        <strain evidence="6">PB745_01</strain>
        <tissue evidence="6">Gill</tissue>
    </source>
</reference>
<keyword evidence="1" id="KW-0479">Metal-binding</keyword>
<dbReference type="SUPFAM" id="SSF57903">
    <property type="entry name" value="FYVE/PHD zinc finger"/>
    <property type="match status" value="2"/>
</dbReference>
<dbReference type="AlphaFoldDB" id="A0AAE1KNQ0"/>
<dbReference type="SMART" id="SM00249">
    <property type="entry name" value="PHD"/>
    <property type="match status" value="2"/>
</dbReference>